<dbReference type="Proteomes" id="UP000607653">
    <property type="component" value="Unassembled WGS sequence"/>
</dbReference>
<gene>
    <name evidence="1" type="ORF">HUJ06_004077</name>
</gene>
<sequence>MNPNYAIFLSREDSKILCNTLQFFRSREEPCLRAVVCNTLQVCLLPKESVDFLSTEP</sequence>
<keyword evidence="2" id="KW-1185">Reference proteome</keyword>
<organism evidence="1 2">
    <name type="scientific">Nelumbo nucifera</name>
    <name type="common">Sacred lotus</name>
    <dbReference type="NCBI Taxonomy" id="4432"/>
    <lineage>
        <taxon>Eukaryota</taxon>
        <taxon>Viridiplantae</taxon>
        <taxon>Streptophyta</taxon>
        <taxon>Embryophyta</taxon>
        <taxon>Tracheophyta</taxon>
        <taxon>Spermatophyta</taxon>
        <taxon>Magnoliopsida</taxon>
        <taxon>Proteales</taxon>
        <taxon>Nelumbonaceae</taxon>
        <taxon>Nelumbo</taxon>
    </lineage>
</organism>
<evidence type="ECO:0000313" key="1">
    <source>
        <dbReference type="EMBL" id="DAD45847.1"/>
    </source>
</evidence>
<name>A0A822ZLS5_NELNU</name>
<reference evidence="1 2" key="1">
    <citation type="journal article" date="2020" name="Mol. Biol. Evol.">
        <title>Distinct Expression and Methylation Patterns for Genes with Different Fates following a Single Whole-Genome Duplication in Flowering Plants.</title>
        <authorList>
            <person name="Shi T."/>
            <person name="Rahmani R.S."/>
            <person name="Gugger P.F."/>
            <person name="Wang M."/>
            <person name="Li H."/>
            <person name="Zhang Y."/>
            <person name="Li Z."/>
            <person name="Wang Q."/>
            <person name="Van de Peer Y."/>
            <person name="Marchal K."/>
            <person name="Chen J."/>
        </authorList>
    </citation>
    <scope>NUCLEOTIDE SEQUENCE [LARGE SCALE GENOMIC DNA]</scope>
    <source>
        <tissue evidence="1">Leaf</tissue>
    </source>
</reference>
<evidence type="ECO:0000313" key="2">
    <source>
        <dbReference type="Proteomes" id="UP000607653"/>
    </source>
</evidence>
<dbReference type="AlphaFoldDB" id="A0A822ZLS5"/>
<comment type="caution">
    <text evidence="1">The sequence shown here is derived from an EMBL/GenBank/DDBJ whole genome shotgun (WGS) entry which is preliminary data.</text>
</comment>
<proteinExistence type="predicted"/>
<protein>
    <submittedName>
        <fullName evidence="1">Uncharacterized protein</fullName>
    </submittedName>
</protein>
<accession>A0A822ZLS5</accession>
<dbReference type="EMBL" id="DUZY01000007">
    <property type="protein sequence ID" value="DAD45847.1"/>
    <property type="molecule type" value="Genomic_DNA"/>
</dbReference>